<dbReference type="OrthoDB" id="9775268at2"/>
<geneLocation type="plasmid" evidence="9 10">
    <name>pREB1</name>
</geneLocation>
<feature type="transmembrane region" description="Helical" evidence="7">
    <location>
        <begin position="310"/>
        <end position="328"/>
    </location>
</feature>
<evidence type="ECO:0000256" key="6">
    <source>
        <dbReference type="ARBA" id="ARBA00023136"/>
    </source>
</evidence>
<dbReference type="HOGENOM" id="CLU_034180_7_1_3"/>
<keyword evidence="4 7" id="KW-0812">Transmembrane</keyword>
<gene>
    <name evidence="9" type="ordered locus">AM1_A0168</name>
</gene>
<dbReference type="CDD" id="cd06173">
    <property type="entry name" value="MFS_MefA_like"/>
    <property type="match status" value="1"/>
</dbReference>
<evidence type="ECO:0000256" key="2">
    <source>
        <dbReference type="ARBA" id="ARBA00022448"/>
    </source>
</evidence>
<keyword evidence="2" id="KW-0813">Transport</keyword>
<evidence type="ECO:0000313" key="10">
    <source>
        <dbReference type="Proteomes" id="UP000000268"/>
    </source>
</evidence>
<evidence type="ECO:0000256" key="4">
    <source>
        <dbReference type="ARBA" id="ARBA00022692"/>
    </source>
</evidence>
<feature type="transmembrane region" description="Helical" evidence="7">
    <location>
        <begin position="349"/>
        <end position="371"/>
    </location>
</feature>
<dbReference type="InterPro" id="IPR036259">
    <property type="entry name" value="MFS_trans_sf"/>
</dbReference>
<organism evidence="9 10">
    <name type="scientific">Acaryochloris marina (strain MBIC 11017)</name>
    <dbReference type="NCBI Taxonomy" id="329726"/>
    <lineage>
        <taxon>Bacteria</taxon>
        <taxon>Bacillati</taxon>
        <taxon>Cyanobacteriota</taxon>
        <taxon>Cyanophyceae</taxon>
        <taxon>Acaryochloridales</taxon>
        <taxon>Acaryochloridaceae</taxon>
        <taxon>Acaryochloris</taxon>
    </lineage>
</organism>
<dbReference type="KEGG" id="amr:AM1_A0168"/>
<feature type="transmembrane region" description="Helical" evidence="7">
    <location>
        <begin position="261"/>
        <end position="279"/>
    </location>
</feature>
<evidence type="ECO:0000256" key="1">
    <source>
        <dbReference type="ARBA" id="ARBA00004651"/>
    </source>
</evidence>
<dbReference type="Pfam" id="PF07690">
    <property type="entry name" value="MFS_1"/>
    <property type="match status" value="1"/>
</dbReference>
<dbReference type="Gene3D" id="1.20.1250.20">
    <property type="entry name" value="MFS general substrate transporter like domains"/>
    <property type="match status" value="1"/>
</dbReference>
<dbReference type="InterPro" id="IPR011701">
    <property type="entry name" value="MFS"/>
</dbReference>
<evidence type="ECO:0000256" key="5">
    <source>
        <dbReference type="ARBA" id="ARBA00022989"/>
    </source>
</evidence>
<keyword evidence="3" id="KW-1003">Cell membrane</keyword>
<dbReference type="InterPro" id="IPR020846">
    <property type="entry name" value="MFS_dom"/>
</dbReference>
<feature type="transmembrane region" description="Helical" evidence="7">
    <location>
        <begin position="20"/>
        <end position="40"/>
    </location>
</feature>
<feature type="transmembrane region" description="Helical" evidence="7">
    <location>
        <begin position="286"/>
        <end position="304"/>
    </location>
</feature>
<evidence type="ECO:0000256" key="7">
    <source>
        <dbReference type="SAM" id="Phobius"/>
    </source>
</evidence>
<evidence type="ECO:0000256" key="3">
    <source>
        <dbReference type="ARBA" id="ARBA00022475"/>
    </source>
</evidence>
<keyword evidence="9" id="KW-0614">Plasmid</keyword>
<feature type="transmembrane region" description="Helical" evidence="7">
    <location>
        <begin position="83"/>
        <end position="101"/>
    </location>
</feature>
<feature type="transmembrane region" description="Helical" evidence="7">
    <location>
        <begin position="52"/>
        <end position="71"/>
    </location>
</feature>
<dbReference type="RefSeq" id="WP_012166673.1">
    <property type="nucleotide sequence ID" value="NC_009926.1"/>
</dbReference>
<keyword evidence="5 7" id="KW-1133">Transmembrane helix</keyword>
<keyword evidence="10" id="KW-1185">Reference proteome</keyword>
<dbReference type="PROSITE" id="PS50850">
    <property type="entry name" value="MFS"/>
    <property type="match status" value="1"/>
</dbReference>
<dbReference type="Proteomes" id="UP000000268">
    <property type="component" value="Plasmid pREB1"/>
</dbReference>
<dbReference type="AlphaFoldDB" id="A8ZKH5"/>
<keyword evidence="6 7" id="KW-0472">Membrane</keyword>
<feature type="transmembrane region" description="Helical" evidence="7">
    <location>
        <begin position="107"/>
        <end position="129"/>
    </location>
</feature>
<evidence type="ECO:0000259" key="8">
    <source>
        <dbReference type="PROSITE" id="PS50850"/>
    </source>
</evidence>
<feature type="transmembrane region" description="Helical" evidence="7">
    <location>
        <begin position="377"/>
        <end position="396"/>
    </location>
</feature>
<feature type="domain" description="Major facilitator superfamily (MFS) profile" evidence="8">
    <location>
        <begin position="1"/>
        <end position="195"/>
    </location>
</feature>
<dbReference type="PANTHER" id="PTHR43266">
    <property type="entry name" value="MACROLIDE-EFFLUX PROTEIN"/>
    <property type="match status" value="1"/>
</dbReference>
<comment type="subcellular location">
    <subcellularLocation>
        <location evidence="1">Cell membrane</location>
        <topology evidence="1">Multi-pass membrane protein</topology>
    </subcellularLocation>
</comment>
<dbReference type="GO" id="GO:0005886">
    <property type="term" value="C:plasma membrane"/>
    <property type="evidence" value="ECO:0007669"/>
    <property type="project" value="UniProtKB-SubCell"/>
</dbReference>
<dbReference type="GO" id="GO:0022857">
    <property type="term" value="F:transmembrane transporter activity"/>
    <property type="evidence" value="ECO:0007669"/>
    <property type="project" value="InterPro"/>
</dbReference>
<reference evidence="9 10" key="1">
    <citation type="journal article" date="2008" name="Proc. Natl. Acad. Sci. U.S.A.">
        <title>Niche adaptation and genome expansion in the chlorophyll d-producing cyanobacterium Acaryochloris marina.</title>
        <authorList>
            <person name="Swingley W.D."/>
            <person name="Chen M."/>
            <person name="Cheung P.C."/>
            <person name="Conrad A.L."/>
            <person name="Dejesa L.C."/>
            <person name="Hao J."/>
            <person name="Honchak B.M."/>
            <person name="Karbach L.E."/>
            <person name="Kurdoglu A."/>
            <person name="Lahiri S."/>
            <person name="Mastrian S.D."/>
            <person name="Miyashita H."/>
            <person name="Page L."/>
            <person name="Ramakrishna P."/>
            <person name="Satoh S."/>
            <person name="Sattley W.M."/>
            <person name="Shimada Y."/>
            <person name="Taylor H.L."/>
            <person name="Tomo T."/>
            <person name="Tsuchiya T."/>
            <person name="Wang Z.T."/>
            <person name="Raymond J."/>
            <person name="Mimuro M."/>
            <person name="Blankenship R.E."/>
            <person name="Touchman J.W."/>
        </authorList>
    </citation>
    <scope>NUCLEOTIDE SEQUENCE [LARGE SCALE GENOMIC DNA]</scope>
    <source>
        <strain evidence="10">MBIC 11017</strain>
        <plasmid evidence="10">Plasmid pREB1</plasmid>
    </source>
</reference>
<proteinExistence type="predicted"/>
<feature type="transmembrane region" description="Helical" evidence="7">
    <location>
        <begin position="172"/>
        <end position="190"/>
    </location>
</feature>
<protein>
    <submittedName>
        <fullName evidence="9">Nickel resistance protein, putative</fullName>
    </submittedName>
</protein>
<accession>A8ZKH5</accession>
<evidence type="ECO:0000313" key="9">
    <source>
        <dbReference type="EMBL" id="ABW31675.1"/>
    </source>
</evidence>
<dbReference type="SUPFAM" id="SSF103473">
    <property type="entry name" value="MFS general substrate transporter"/>
    <property type="match status" value="1"/>
</dbReference>
<name>A8ZKH5_ACAM1</name>
<dbReference type="PANTHER" id="PTHR43266:SF2">
    <property type="entry name" value="MAJOR FACILITATOR SUPERFAMILY (MFS) PROFILE DOMAIN-CONTAINING PROTEIN"/>
    <property type="match status" value="1"/>
</dbReference>
<sequence length="440" mass="48278">MTRLPRWLQGLENPIFARLYLAQTINLMGDALTWLGLALLAFELAGEQSGTILAGALTLRVTAFVLLSPIAGVIADRMDRKRLMVANHLLRMGIVCLLPWVTQIWQIYAIVLALNIFYAIFTPTYTATIPLITTEQQRPQAIALSSATSQLLGVLGPGIAGSIAAWVGTRQVFFLDSITFLLAAILIITLPGRMVVNTQPSTQTPSRIWQDMQTGLACLWLDPLIRYALALQFIAAIAGAQILVNTVGYVQSTLQLGKTEYGWAMAALGMGATLASIGLGHFRNKYHPISLITLGTLLIVLALLPAHEVLLGGLLLLWGIAGIGQTLVNVTTQTVIADRVAVEVQGRVYGAHFALSHLWWAFAYPVAGWMGSSLSTYFFYSSLFGLALFGVMFAIFRPHQLMQLKRGLWHEHDHDHSDPSHHHHGHLAMQHTHLHFHPAP</sequence>
<feature type="transmembrane region" description="Helical" evidence="7">
    <location>
        <begin position="141"/>
        <end position="166"/>
    </location>
</feature>
<dbReference type="EMBL" id="CP000838">
    <property type="protein sequence ID" value="ABW31675.1"/>
    <property type="molecule type" value="Genomic_DNA"/>
</dbReference>
<feature type="transmembrane region" description="Helical" evidence="7">
    <location>
        <begin position="229"/>
        <end position="249"/>
    </location>
</feature>